<comment type="similarity">
    <text evidence="1 2">Belongs to the outer membrane factor (OMF) (TC 1.B.17) family.</text>
</comment>
<keyword evidence="2" id="KW-0812">Transmembrane</keyword>
<comment type="subcellular location">
    <subcellularLocation>
        <location evidence="2">Cell membrane</location>
        <topology evidence="2">Lipid-anchor</topology>
    </subcellularLocation>
</comment>
<keyword evidence="2 4" id="KW-0449">Lipoprotein</keyword>
<keyword evidence="2" id="KW-1134">Transmembrane beta strand</keyword>
<dbReference type="GO" id="GO:0015562">
    <property type="term" value="F:efflux transmembrane transporter activity"/>
    <property type="evidence" value="ECO:0007669"/>
    <property type="project" value="InterPro"/>
</dbReference>
<reference evidence="4 5" key="1">
    <citation type="submission" date="2018-10" db="EMBL/GenBank/DDBJ databases">
        <title>Genomic Encyclopedia of Type Strains, Phase IV (KMG-IV): sequencing the most valuable type-strain genomes for metagenomic binning, comparative biology and taxonomic classification.</title>
        <authorList>
            <person name="Goeker M."/>
        </authorList>
    </citation>
    <scope>NUCLEOTIDE SEQUENCE [LARGE SCALE GENOMIC DNA]</scope>
    <source>
        <strain evidence="4 5">DSM 23841</strain>
    </source>
</reference>
<evidence type="ECO:0000313" key="4">
    <source>
        <dbReference type="EMBL" id="RKT50745.1"/>
    </source>
</evidence>
<sequence>MYAKNAKFHGRPLAAAIFGLLLGGCAIVEPSSLPRLLLPAQWRESPAPAVAPAPLAADWWTAFGSAELDRLVGLALKDSPDLLIAAERIRQAEIALGISSAARLPNLGSSAGTSQSRRTPDGEPTTRSESSSLGLSLSYELDLWGRIAASVAAGEQTLKATRYDYETARLTLLGSVASGYFQALAAAQRLRIGEDNLAVAQRILAIVEARFANGVATPLEVSQQRTTVLAQQAALIPLAVQVRQLHSALALLLGQLPQEAAFADEDLAALQIPAIAPELPATLLLRRPDIAAAEATLAANDANVAAARAALLPSASLSASGSLGSAVLADLANPTRSVTLALSLAQNIFDGGRLRLQTESARSQRAVQVINYGKAVRSALKEVDDGLGNAAKTARQEAAQQAVLDQAARTLALAELRYREGVGDLLTVLEAQRTVFSARDQLVTLRLSRLQAAIDLSKALGGGWQKAD</sequence>
<dbReference type="PROSITE" id="PS51257">
    <property type="entry name" value="PROKAR_LIPOPROTEIN"/>
    <property type="match status" value="1"/>
</dbReference>
<dbReference type="NCBIfam" id="TIGR01845">
    <property type="entry name" value="outer_NodT"/>
    <property type="match status" value="1"/>
</dbReference>
<evidence type="ECO:0000256" key="1">
    <source>
        <dbReference type="ARBA" id="ARBA00007613"/>
    </source>
</evidence>
<dbReference type="OrthoDB" id="9770517at2"/>
<organism evidence="4 5">
    <name type="scientific">Azonexus fungiphilus</name>
    <dbReference type="NCBI Taxonomy" id="146940"/>
    <lineage>
        <taxon>Bacteria</taxon>
        <taxon>Pseudomonadati</taxon>
        <taxon>Pseudomonadota</taxon>
        <taxon>Betaproteobacteria</taxon>
        <taxon>Rhodocyclales</taxon>
        <taxon>Azonexaceae</taxon>
        <taxon>Azonexus</taxon>
    </lineage>
</organism>
<dbReference type="SUPFAM" id="SSF56954">
    <property type="entry name" value="Outer membrane efflux proteins (OEP)"/>
    <property type="match status" value="1"/>
</dbReference>
<feature type="compositionally biased region" description="Polar residues" evidence="3">
    <location>
        <begin position="107"/>
        <end position="117"/>
    </location>
</feature>
<name>A0A495VQV1_9RHOO</name>
<feature type="region of interest" description="Disordered" evidence="3">
    <location>
        <begin position="107"/>
        <end position="131"/>
    </location>
</feature>
<dbReference type="Proteomes" id="UP000270626">
    <property type="component" value="Unassembled WGS sequence"/>
</dbReference>
<dbReference type="PANTHER" id="PTHR30203">
    <property type="entry name" value="OUTER MEMBRANE CATION EFFLUX PROTEIN"/>
    <property type="match status" value="1"/>
</dbReference>
<dbReference type="PANTHER" id="PTHR30203:SF33">
    <property type="entry name" value="BLR4455 PROTEIN"/>
    <property type="match status" value="1"/>
</dbReference>
<dbReference type="AlphaFoldDB" id="A0A495VQV1"/>
<evidence type="ECO:0000256" key="2">
    <source>
        <dbReference type="RuleBase" id="RU362097"/>
    </source>
</evidence>
<dbReference type="Pfam" id="PF02321">
    <property type="entry name" value="OEP"/>
    <property type="match status" value="2"/>
</dbReference>
<dbReference type="GO" id="GO:0005886">
    <property type="term" value="C:plasma membrane"/>
    <property type="evidence" value="ECO:0007669"/>
    <property type="project" value="UniProtKB-SubCell"/>
</dbReference>
<dbReference type="EMBL" id="RBXP01000017">
    <property type="protein sequence ID" value="RKT50745.1"/>
    <property type="molecule type" value="Genomic_DNA"/>
</dbReference>
<dbReference type="Gene3D" id="2.20.200.10">
    <property type="entry name" value="Outer membrane efflux proteins (OEP)"/>
    <property type="match status" value="1"/>
</dbReference>
<accession>A0A495VQV1</accession>
<evidence type="ECO:0000256" key="3">
    <source>
        <dbReference type="SAM" id="MobiDB-lite"/>
    </source>
</evidence>
<dbReference type="RefSeq" id="WP_121458973.1">
    <property type="nucleotide sequence ID" value="NZ_RBXP01000017.1"/>
</dbReference>
<protein>
    <submittedName>
        <fullName evidence="4">NodT family efflux transporter outer membrane factor (OMF) lipoprotein</fullName>
    </submittedName>
</protein>
<dbReference type="Gene3D" id="1.20.1600.10">
    <property type="entry name" value="Outer membrane efflux proteins (OEP)"/>
    <property type="match status" value="1"/>
</dbReference>
<proteinExistence type="inferred from homology"/>
<dbReference type="InterPro" id="IPR010131">
    <property type="entry name" value="MdtP/NodT-like"/>
</dbReference>
<keyword evidence="5" id="KW-1185">Reference proteome</keyword>
<gene>
    <name evidence="4" type="ORF">DFR40_2680</name>
</gene>
<keyword evidence="2" id="KW-0564">Palmitate</keyword>
<dbReference type="InterPro" id="IPR003423">
    <property type="entry name" value="OMP_efflux"/>
</dbReference>
<keyword evidence="2" id="KW-0472">Membrane</keyword>
<evidence type="ECO:0000313" key="5">
    <source>
        <dbReference type="Proteomes" id="UP000270626"/>
    </source>
</evidence>
<comment type="caution">
    <text evidence="4">The sequence shown here is derived from an EMBL/GenBank/DDBJ whole genome shotgun (WGS) entry which is preliminary data.</text>
</comment>